<dbReference type="Gene3D" id="3.80.10.10">
    <property type="entry name" value="Ribonuclease Inhibitor"/>
    <property type="match status" value="1"/>
</dbReference>
<feature type="region of interest" description="Disordered" evidence="1">
    <location>
        <begin position="168"/>
        <end position="190"/>
    </location>
</feature>
<evidence type="ECO:0000313" key="3">
    <source>
        <dbReference type="Proteomes" id="UP000695562"/>
    </source>
</evidence>
<dbReference type="Proteomes" id="UP000695562">
    <property type="component" value="Unassembled WGS sequence"/>
</dbReference>
<dbReference type="PANTHER" id="PTHR32556:SF18">
    <property type="match status" value="1"/>
</dbReference>
<dbReference type="EMBL" id="AJWJ01000228">
    <property type="protein sequence ID" value="KAF2073082.1"/>
    <property type="molecule type" value="Genomic_DNA"/>
</dbReference>
<comment type="caution">
    <text evidence="2">The sequence shown here is derived from an EMBL/GenBank/DDBJ whole genome shotgun (WGS) entry which is preliminary data.</text>
</comment>
<feature type="compositionally biased region" description="Basic and acidic residues" evidence="1">
    <location>
        <begin position="81"/>
        <end position="99"/>
    </location>
</feature>
<accession>A0A8J4V402</accession>
<dbReference type="InterPro" id="IPR032675">
    <property type="entry name" value="LRR_dom_sf"/>
</dbReference>
<feature type="compositionally biased region" description="Acidic residues" evidence="1">
    <location>
        <begin position="168"/>
        <end position="187"/>
    </location>
</feature>
<organism evidence="2 3">
    <name type="scientific">Polysphondylium violaceum</name>
    <dbReference type="NCBI Taxonomy" id="133409"/>
    <lineage>
        <taxon>Eukaryota</taxon>
        <taxon>Amoebozoa</taxon>
        <taxon>Evosea</taxon>
        <taxon>Eumycetozoa</taxon>
        <taxon>Dictyostelia</taxon>
        <taxon>Dictyosteliales</taxon>
        <taxon>Dictyosteliaceae</taxon>
        <taxon>Polysphondylium</taxon>
    </lineage>
</organism>
<feature type="region of interest" description="Disordered" evidence="1">
    <location>
        <begin position="76"/>
        <end position="121"/>
    </location>
</feature>
<proteinExistence type="predicted"/>
<protein>
    <submittedName>
        <fullName evidence="2">Uncharacterized protein</fullName>
    </submittedName>
</protein>
<dbReference type="AlphaFoldDB" id="A0A8J4V402"/>
<gene>
    <name evidence="2" type="ORF">CYY_005607</name>
</gene>
<reference evidence="2" key="1">
    <citation type="submission" date="2020-01" db="EMBL/GenBank/DDBJ databases">
        <title>Development of genomics and gene disruption for Polysphondylium violaceum indicates a role for the polyketide synthase stlB in stalk morphogenesis.</title>
        <authorList>
            <person name="Narita B."/>
            <person name="Kawabe Y."/>
            <person name="Kin K."/>
            <person name="Saito T."/>
            <person name="Gibbs R."/>
            <person name="Kuspa A."/>
            <person name="Muzny D."/>
            <person name="Queller D."/>
            <person name="Richards S."/>
            <person name="Strassman J."/>
            <person name="Sucgang R."/>
            <person name="Worley K."/>
            <person name="Schaap P."/>
        </authorList>
    </citation>
    <scope>NUCLEOTIDE SEQUENCE</scope>
    <source>
        <strain evidence="2">QSvi11</strain>
    </source>
</reference>
<sequence>MLSTYLIKLIFSHVWVESKRELIDYCRGGEKFSFVWGSNFALVNKQWFLITRELMISHSNVHINFLNHDKDEDEYDSSSGDDVHHDASIDDRKNDDNKCSRKRSLSCGQQQQQQKGQKEQKISDFKILTKKSVQHINVGLAEIGDCFEKINQCTSLRSITVVNSAYDDIDDDDDDYDDDDDDDDDDSPNSVLPSYHNLEVLNKLKRIDKINVNFFLDLFSSRELNIQSDTQAITFKFKTLHFESMNHCSCRGDESFNFIYRLINLLRPNSLHFYSPNYSHPARLTFFHSLSKLSFESVVIDRGYIPLYSLYRLLGSTRLAVFKFNLQFHFLSALYNINNNNNNNEINYDFNLMDTTDGQGINEDNHKYCPRCQSGPLNIPEYSRSLWKECLQLLKTNTTLTELSIGHSLCCHYGSTLNQQLIDDLLDSLSNNKSIKTLYLDFRGIDQPKQQHPFINEDFISSLLQNNTTIENLYIGCYWEKDLFDGIVKSKPLSSKCLIIDINPVPKPFDQTSWQMSYQFSSKAYQ</sequence>
<name>A0A8J4V402_9MYCE</name>
<dbReference type="PANTHER" id="PTHR32556">
    <property type="entry name" value="F-BOX DOMAIN-CONTAINING PROTEIN-RELATED-RELATED"/>
    <property type="match status" value="1"/>
</dbReference>
<evidence type="ECO:0000313" key="2">
    <source>
        <dbReference type="EMBL" id="KAF2073082.1"/>
    </source>
</evidence>
<evidence type="ECO:0000256" key="1">
    <source>
        <dbReference type="SAM" id="MobiDB-lite"/>
    </source>
</evidence>
<keyword evidence="3" id="KW-1185">Reference proteome</keyword>